<evidence type="ECO:0000256" key="1">
    <source>
        <dbReference type="SAM" id="MobiDB-lite"/>
    </source>
</evidence>
<accession>E0Q706</accession>
<name>E0Q706_9BIFI</name>
<comment type="caution">
    <text evidence="2">The sequence shown here is derived from an EMBL/GenBank/DDBJ whole genome shotgun (WGS) entry which is preliminary data.</text>
</comment>
<dbReference type="EMBL" id="AEEQ01000009">
    <property type="protein sequence ID" value="EFM41521.1"/>
    <property type="molecule type" value="Genomic_DNA"/>
</dbReference>
<proteinExistence type="predicted"/>
<feature type="region of interest" description="Disordered" evidence="1">
    <location>
        <begin position="22"/>
        <end position="58"/>
    </location>
</feature>
<evidence type="ECO:0000313" key="3">
    <source>
        <dbReference type="Proteomes" id="UP000003323"/>
    </source>
</evidence>
<dbReference type="Proteomes" id="UP000003323">
    <property type="component" value="Unassembled WGS sequence"/>
</dbReference>
<dbReference type="AlphaFoldDB" id="E0Q706"/>
<feature type="compositionally biased region" description="Basic residues" evidence="1">
    <location>
        <begin position="34"/>
        <end position="45"/>
    </location>
</feature>
<protein>
    <submittedName>
        <fullName evidence="2">Uncharacterized protein</fullName>
    </submittedName>
</protein>
<organism evidence="2 3">
    <name type="scientific">Bifidobacterium dentium ATCC 27679</name>
    <dbReference type="NCBI Taxonomy" id="871562"/>
    <lineage>
        <taxon>Bacteria</taxon>
        <taxon>Bacillati</taxon>
        <taxon>Actinomycetota</taxon>
        <taxon>Actinomycetes</taxon>
        <taxon>Bifidobacteriales</taxon>
        <taxon>Bifidobacteriaceae</taxon>
        <taxon>Bifidobacterium</taxon>
    </lineage>
</organism>
<dbReference type="HOGENOM" id="CLU_2970176_0_0_11"/>
<gene>
    <name evidence="2" type="ORF">HMPREF0168_0914</name>
</gene>
<evidence type="ECO:0000313" key="2">
    <source>
        <dbReference type="EMBL" id="EFM41521.1"/>
    </source>
</evidence>
<reference evidence="2 3" key="1">
    <citation type="submission" date="2010-08" db="EMBL/GenBank/DDBJ databases">
        <authorList>
            <person name="Muzny D."/>
            <person name="Qin X."/>
            <person name="Deng J."/>
            <person name="Jiang H."/>
            <person name="Liu Y."/>
            <person name="Qu J."/>
            <person name="Song X.-Z."/>
            <person name="Zhang L."/>
            <person name="Thornton R."/>
            <person name="Coyle M."/>
            <person name="Francisco L."/>
            <person name="Jackson L."/>
            <person name="Javaid M."/>
            <person name="Korchina V."/>
            <person name="Kovar C."/>
            <person name="Mata R."/>
            <person name="Mathew T."/>
            <person name="Ngo R."/>
            <person name="Nguyen L."/>
            <person name="Nguyen N."/>
            <person name="Okwuonu G."/>
            <person name="Ongeri F."/>
            <person name="Pham C."/>
            <person name="Simmons D."/>
            <person name="Wilczek-Boney K."/>
            <person name="Hale W."/>
            <person name="Jakkamsetti A."/>
            <person name="Pham P."/>
            <person name="Ruth R."/>
            <person name="San Lucas F."/>
            <person name="Warren J."/>
            <person name="Zhang J."/>
            <person name="Zhao Z."/>
            <person name="Zhou C."/>
            <person name="Zhu D."/>
            <person name="Lee S."/>
            <person name="Bess C."/>
            <person name="Blankenburg K."/>
            <person name="Forbes L."/>
            <person name="Fu Q."/>
            <person name="Gubbala S."/>
            <person name="Hirani K."/>
            <person name="Jayaseelan J.C."/>
            <person name="Lara F."/>
            <person name="Munidasa M."/>
            <person name="Palculict T."/>
            <person name="Patil S."/>
            <person name="Pu L.-L."/>
            <person name="Saada N."/>
            <person name="Tang L."/>
            <person name="Weissenberger G."/>
            <person name="Zhu Y."/>
            <person name="Hemphill L."/>
            <person name="Shang Y."/>
            <person name="Youmans B."/>
            <person name="Ayvaz T."/>
            <person name="Ross M."/>
            <person name="Santibanez J."/>
            <person name="Aqrawi P."/>
            <person name="Gross S."/>
            <person name="Joshi V."/>
            <person name="Fowler G."/>
            <person name="Nazareth L."/>
            <person name="Reid J."/>
            <person name="Worley K."/>
            <person name="Petrosino J."/>
            <person name="Highlander S."/>
            <person name="Gibbs R."/>
        </authorList>
    </citation>
    <scope>NUCLEOTIDE SEQUENCE [LARGE SCALE GENOMIC DNA]</scope>
    <source>
        <strain evidence="2 3">ATCC 27679</strain>
    </source>
</reference>
<sequence length="58" mass="6266">MDDDRVMGVSSRITPFAGHADELDDIPTVDVPHHPRHAPVIRHQQHVQAPAGLAPDAA</sequence>